<dbReference type="AlphaFoldDB" id="A0A2T9Z5C1"/>
<dbReference type="Proteomes" id="UP000245699">
    <property type="component" value="Unassembled WGS sequence"/>
</dbReference>
<sequence>MCPISRFGMLTSNNVESVQVLLEFAKMDHRAKLYSQKKRSSNFELSHSFYSQESSSSAFTISVPMPGKVTKTYSVSLSESSSCTCG</sequence>
<keyword evidence="2" id="KW-1185">Reference proteome</keyword>
<dbReference type="EMBL" id="MBFT01000019">
    <property type="protein sequence ID" value="PVU99790.1"/>
    <property type="molecule type" value="Genomic_DNA"/>
</dbReference>
<reference evidence="1 2" key="1">
    <citation type="journal article" date="2018" name="MBio">
        <title>Comparative Genomics Reveals the Core Gene Toolbox for the Fungus-Insect Symbiosis.</title>
        <authorList>
            <person name="Wang Y."/>
            <person name="Stata M."/>
            <person name="Wang W."/>
            <person name="Stajich J.E."/>
            <person name="White M.M."/>
            <person name="Moncalvo J.M."/>
        </authorList>
    </citation>
    <scope>NUCLEOTIDE SEQUENCE [LARGE SCALE GENOMIC DNA]</scope>
    <source>
        <strain evidence="1 2">AUS-77-4</strain>
    </source>
</reference>
<comment type="caution">
    <text evidence="1">The sequence shown here is derived from an EMBL/GenBank/DDBJ whole genome shotgun (WGS) entry which is preliminary data.</text>
</comment>
<evidence type="ECO:0000313" key="2">
    <source>
        <dbReference type="Proteomes" id="UP000245699"/>
    </source>
</evidence>
<accession>A0A2T9Z5C1</accession>
<protein>
    <submittedName>
        <fullName evidence="1">Uncharacterized protein</fullName>
    </submittedName>
</protein>
<name>A0A2T9Z5C1_9FUNG</name>
<proteinExistence type="predicted"/>
<evidence type="ECO:0000313" key="1">
    <source>
        <dbReference type="EMBL" id="PVU99790.1"/>
    </source>
</evidence>
<organism evidence="1 2">
    <name type="scientific">Furculomyces boomerangus</name>
    <dbReference type="NCBI Taxonomy" id="61424"/>
    <lineage>
        <taxon>Eukaryota</taxon>
        <taxon>Fungi</taxon>
        <taxon>Fungi incertae sedis</taxon>
        <taxon>Zoopagomycota</taxon>
        <taxon>Kickxellomycotina</taxon>
        <taxon>Harpellomycetes</taxon>
        <taxon>Harpellales</taxon>
        <taxon>Harpellaceae</taxon>
        <taxon>Furculomyces</taxon>
    </lineage>
</organism>
<gene>
    <name evidence="1" type="ORF">BB559_000412</name>
</gene>